<feature type="transmembrane region" description="Helical" evidence="1">
    <location>
        <begin position="292"/>
        <end position="314"/>
    </location>
</feature>
<feature type="transmembrane region" description="Helical" evidence="1">
    <location>
        <begin position="334"/>
        <end position="356"/>
    </location>
</feature>
<feature type="domain" description="Heparan-alpha-glucosaminide N-acetyltransferase catalytic" evidence="2">
    <location>
        <begin position="9"/>
        <end position="227"/>
    </location>
</feature>
<proteinExistence type="predicted"/>
<protein>
    <submittedName>
        <fullName evidence="3">Membrane protein</fullName>
    </submittedName>
</protein>
<feature type="transmembrane region" description="Helical" evidence="1">
    <location>
        <begin position="261"/>
        <end position="280"/>
    </location>
</feature>
<name>A0ABM8IFL5_9BACE</name>
<evidence type="ECO:0000313" key="3">
    <source>
        <dbReference type="EMBL" id="BEH00438.1"/>
    </source>
</evidence>
<feature type="transmembrane region" description="Helical" evidence="1">
    <location>
        <begin position="232"/>
        <end position="249"/>
    </location>
</feature>
<evidence type="ECO:0000256" key="1">
    <source>
        <dbReference type="SAM" id="Phobius"/>
    </source>
</evidence>
<sequence>MDNINQSKRLLSLDVLRGITIAGMILVNNAGACGFPYEPLRHAKWDGFTPADLVFPMFMFLMGISTYISLRKYDFQWKPAIRKIVKRAGLLFLIGVAMKWFIGSCESGTLIDLDHLRIMGVMQRLGICYGVTAIMALFIPHKRFLPVAILLLTGYFILQIVGNGFEKSADNIIAIVDSAILGNDHMYLQGKQFVDPEGLLSSIPAIAQVMIGFVCGKIIVNMKDNQQRMLNFFLMGTCLLFAGFLLSYACPLNKRLWSPSFVLVTCGVAALSLAAMVYVIDVKQHKKWFSFFEVFGANPLLLYVVGYIFGELFRLWKVNLFMFDTFLNPMFGDYFGSFMYAVLFLFLNWILGYILFRKRIYIKL</sequence>
<dbReference type="Pfam" id="PF07786">
    <property type="entry name" value="HGSNAT_cat"/>
    <property type="match status" value="1"/>
</dbReference>
<gene>
    <name evidence="3" type="ORF">BSYN_27020</name>
</gene>
<keyword evidence="1" id="KW-0812">Transmembrane</keyword>
<dbReference type="Proteomes" id="UP001496674">
    <property type="component" value="Chromosome"/>
</dbReference>
<keyword evidence="4" id="KW-1185">Reference proteome</keyword>
<evidence type="ECO:0000259" key="2">
    <source>
        <dbReference type="Pfam" id="PF07786"/>
    </source>
</evidence>
<feature type="transmembrane region" description="Helical" evidence="1">
    <location>
        <begin position="90"/>
        <end position="111"/>
    </location>
</feature>
<dbReference type="InterPro" id="IPR012429">
    <property type="entry name" value="HGSNAT_cat"/>
</dbReference>
<dbReference type="EMBL" id="AP028055">
    <property type="protein sequence ID" value="BEH00438.1"/>
    <property type="molecule type" value="Genomic_DNA"/>
</dbReference>
<organism evidence="3 4">
    <name type="scientific">Bacteroides sedimenti</name>
    <dbReference type="NCBI Taxonomy" id="2136147"/>
    <lineage>
        <taxon>Bacteria</taxon>
        <taxon>Pseudomonadati</taxon>
        <taxon>Bacteroidota</taxon>
        <taxon>Bacteroidia</taxon>
        <taxon>Bacteroidales</taxon>
        <taxon>Bacteroidaceae</taxon>
        <taxon>Bacteroides</taxon>
    </lineage>
</organism>
<evidence type="ECO:0000313" key="4">
    <source>
        <dbReference type="Proteomes" id="UP001496674"/>
    </source>
</evidence>
<reference evidence="3 4" key="1">
    <citation type="submission" date="2023-04" db="EMBL/GenBank/DDBJ databases">
        <title>Draft genome sequence of acteroides sedimenti strain YN3PY1.</title>
        <authorList>
            <person name="Yoshida N."/>
        </authorList>
    </citation>
    <scope>NUCLEOTIDE SEQUENCE [LARGE SCALE GENOMIC DNA]</scope>
    <source>
        <strain evidence="3 4">YN3PY1</strain>
    </source>
</reference>
<dbReference type="PANTHER" id="PTHR31061:SF24">
    <property type="entry name" value="LD22376P"/>
    <property type="match status" value="1"/>
</dbReference>
<keyword evidence="1" id="KW-0472">Membrane</keyword>
<feature type="transmembrane region" description="Helical" evidence="1">
    <location>
        <begin position="15"/>
        <end position="37"/>
    </location>
</feature>
<feature type="transmembrane region" description="Helical" evidence="1">
    <location>
        <begin position="117"/>
        <end position="139"/>
    </location>
</feature>
<accession>A0ABM8IFL5</accession>
<keyword evidence="1" id="KW-1133">Transmembrane helix</keyword>
<feature type="transmembrane region" description="Helical" evidence="1">
    <location>
        <begin position="144"/>
        <end position="162"/>
    </location>
</feature>
<dbReference type="PANTHER" id="PTHR31061">
    <property type="entry name" value="LD22376P"/>
    <property type="match status" value="1"/>
</dbReference>
<feature type="transmembrane region" description="Helical" evidence="1">
    <location>
        <begin position="53"/>
        <end position="70"/>
    </location>
</feature>
<feature type="transmembrane region" description="Helical" evidence="1">
    <location>
        <begin position="199"/>
        <end position="220"/>
    </location>
</feature>